<dbReference type="Pfam" id="PF19567">
    <property type="entry name" value="CpsB_CapC"/>
    <property type="match status" value="1"/>
</dbReference>
<comment type="caution">
    <text evidence="5">The sequence shown here is derived from an EMBL/GenBank/DDBJ whole genome shotgun (WGS) entry which is preliminary data.</text>
</comment>
<sequence length="270" mass="29312">MIDLHCHMLPGIDDGARDLPTALKMAELAVADGITLTACTPHIYPGLFENTHTGIRQAVEAFRRELAAADIPLELTYGADIQVVPELVSGLQNKVLPTLHGSRYFLFEPPHHVSLPRLGDLIHNTLLSGYVPVITHPERLSYIESDYPRFLAAAEQGAWIQLTGGSLLGRFGRRVQQVAERFLRDGVTHLLASDGHNLSNRTPELAEARAAAAAIVGEDEARRLVQERPAAVIANLNPAAVAPVPAHQPGWQPAGSSASARRGWFSRLFS</sequence>
<comment type="catalytic activity">
    <reaction evidence="4">
        <text>O-phospho-L-tyrosyl-[protein] + H2O = L-tyrosyl-[protein] + phosphate</text>
        <dbReference type="Rhea" id="RHEA:10684"/>
        <dbReference type="Rhea" id="RHEA-COMP:10136"/>
        <dbReference type="Rhea" id="RHEA-COMP:20101"/>
        <dbReference type="ChEBI" id="CHEBI:15377"/>
        <dbReference type="ChEBI" id="CHEBI:43474"/>
        <dbReference type="ChEBI" id="CHEBI:46858"/>
        <dbReference type="ChEBI" id="CHEBI:61978"/>
        <dbReference type="EC" id="3.1.3.48"/>
    </reaction>
</comment>
<dbReference type="PANTHER" id="PTHR39181">
    <property type="entry name" value="TYROSINE-PROTEIN PHOSPHATASE YWQE"/>
    <property type="match status" value="1"/>
</dbReference>
<comment type="similarity">
    <text evidence="1">Belongs to the metallo-dependent hydrolases superfamily. CpsB/CapC family.</text>
</comment>
<keyword evidence="6" id="KW-1185">Reference proteome</keyword>
<keyword evidence="3" id="KW-0378">Hydrolase</keyword>
<evidence type="ECO:0000256" key="2">
    <source>
        <dbReference type="ARBA" id="ARBA00013064"/>
    </source>
</evidence>
<dbReference type="PIRSF" id="PIRSF016557">
    <property type="entry name" value="Caps_synth_CpsB"/>
    <property type="match status" value="1"/>
</dbReference>
<dbReference type="Proteomes" id="UP000295554">
    <property type="component" value="Unassembled WGS sequence"/>
</dbReference>
<dbReference type="PANTHER" id="PTHR39181:SF1">
    <property type="entry name" value="TYROSINE-PROTEIN PHOSPHATASE YWQE"/>
    <property type="match status" value="1"/>
</dbReference>
<reference evidence="5 6" key="1">
    <citation type="submission" date="2019-03" db="EMBL/GenBank/DDBJ databases">
        <title>Seongchinamella monodicae gen. nov., sp. nov., a novel member of the Gammaproteobacteria isolated from a tidal mudflat of beach.</title>
        <authorList>
            <person name="Yang H.G."/>
            <person name="Kang J.W."/>
            <person name="Lee S.D."/>
        </authorList>
    </citation>
    <scope>NUCLEOTIDE SEQUENCE [LARGE SCALE GENOMIC DNA]</scope>
    <source>
        <strain evidence="5 6">GH4-78</strain>
    </source>
</reference>
<dbReference type="InterPro" id="IPR016667">
    <property type="entry name" value="Caps_polysacc_synth_CpsB/CapC"/>
</dbReference>
<dbReference type="AlphaFoldDB" id="A0A4R5LQM8"/>
<evidence type="ECO:0000256" key="3">
    <source>
        <dbReference type="ARBA" id="ARBA00022801"/>
    </source>
</evidence>
<gene>
    <name evidence="5" type="ORF">E2F43_15020</name>
</gene>
<dbReference type="GO" id="GO:0004725">
    <property type="term" value="F:protein tyrosine phosphatase activity"/>
    <property type="evidence" value="ECO:0007669"/>
    <property type="project" value="UniProtKB-EC"/>
</dbReference>
<dbReference type="Gene3D" id="3.20.20.140">
    <property type="entry name" value="Metal-dependent hydrolases"/>
    <property type="match status" value="1"/>
</dbReference>
<accession>A0A4R5LQM8</accession>
<evidence type="ECO:0000313" key="6">
    <source>
        <dbReference type="Proteomes" id="UP000295554"/>
    </source>
</evidence>
<dbReference type="EC" id="3.1.3.48" evidence="2"/>
<dbReference type="InterPro" id="IPR016195">
    <property type="entry name" value="Pol/histidinol_Pase-like"/>
</dbReference>
<dbReference type="SUPFAM" id="SSF89550">
    <property type="entry name" value="PHP domain-like"/>
    <property type="match status" value="1"/>
</dbReference>
<dbReference type="GO" id="GO:0030145">
    <property type="term" value="F:manganese ion binding"/>
    <property type="evidence" value="ECO:0007669"/>
    <property type="project" value="InterPro"/>
</dbReference>
<dbReference type="EMBL" id="SMSE01000003">
    <property type="protein sequence ID" value="TDG12868.1"/>
    <property type="molecule type" value="Genomic_DNA"/>
</dbReference>
<proteinExistence type="inferred from homology"/>
<evidence type="ECO:0000313" key="5">
    <source>
        <dbReference type="EMBL" id="TDG12868.1"/>
    </source>
</evidence>
<protein>
    <recommendedName>
        <fullName evidence="2">protein-tyrosine-phosphatase</fullName>
        <ecNumber evidence="2">3.1.3.48</ecNumber>
    </recommendedName>
</protein>
<dbReference type="RefSeq" id="WP_133214066.1">
    <property type="nucleotide sequence ID" value="NZ_SMSE01000003.1"/>
</dbReference>
<name>A0A4R5LQM8_9GAMM</name>
<dbReference type="OrthoDB" id="9788539at2"/>
<organism evidence="5 6">
    <name type="scientific">Seongchinamella unica</name>
    <dbReference type="NCBI Taxonomy" id="2547392"/>
    <lineage>
        <taxon>Bacteria</taxon>
        <taxon>Pseudomonadati</taxon>
        <taxon>Pseudomonadota</taxon>
        <taxon>Gammaproteobacteria</taxon>
        <taxon>Cellvibrionales</taxon>
        <taxon>Halieaceae</taxon>
        <taxon>Seongchinamella</taxon>
    </lineage>
</organism>
<evidence type="ECO:0000256" key="4">
    <source>
        <dbReference type="ARBA" id="ARBA00051722"/>
    </source>
</evidence>
<evidence type="ECO:0000256" key="1">
    <source>
        <dbReference type="ARBA" id="ARBA00005750"/>
    </source>
</evidence>